<evidence type="ECO:0000256" key="1">
    <source>
        <dbReference type="SAM" id="SignalP"/>
    </source>
</evidence>
<gene>
    <name evidence="2" type="ORF">OUY18_13770</name>
</gene>
<keyword evidence="1" id="KW-0732">Signal</keyword>
<sequence>MKNCTKKLVSLVLVAAMSLTMSVPGFAAEKDTIHNKNSIKSEETVKIGAATYYYENNNNHRICIGAYPSGLLDIAYIDESNPDILYYENIKSNSFLQTSNDIIKDSENSIKNSNTINLKNIASDVISNKIQLKQMSLENFKNRALLNSSLYRSGKSDAQLIGENLARTYGNQYSNKLIGSRYDKGLNAKLYEAMYFNIYDAVVQDFFFDVGTTLAVAAVTLSLTVSVAKSLLGSAIKLVKGEYTISKGTGVHKYYAEVIYYKDVRIGSQSPYRASREIDFTPYVCNSEGTVILNKTKDFADDDFNDNGQLLRKGIELY</sequence>
<evidence type="ECO:0000313" key="3">
    <source>
        <dbReference type="Proteomes" id="UP001082703"/>
    </source>
</evidence>
<accession>A0ABT4BWP5</accession>
<protein>
    <submittedName>
        <fullName evidence="2">Uncharacterized protein</fullName>
    </submittedName>
</protein>
<feature type="chain" id="PRO_5047255281" evidence="1">
    <location>
        <begin position="28"/>
        <end position="318"/>
    </location>
</feature>
<feature type="signal peptide" evidence="1">
    <location>
        <begin position="1"/>
        <end position="27"/>
    </location>
</feature>
<keyword evidence="3" id="KW-1185">Reference proteome</keyword>
<dbReference type="EMBL" id="JAPOHA010000024">
    <property type="protein sequence ID" value="MCY1715319.1"/>
    <property type="molecule type" value="Genomic_DNA"/>
</dbReference>
<organism evidence="2 3">
    <name type="scientific">Caproiciproducens galactitolivorans</name>
    <dbReference type="NCBI Taxonomy" id="642589"/>
    <lineage>
        <taxon>Bacteria</taxon>
        <taxon>Bacillati</taxon>
        <taxon>Bacillota</taxon>
        <taxon>Clostridia</taxon>
        <taxon>Eubacteriales</taxon>
        <taxon>Acutalibacteraceae</taxon>
        <taxon>Caproiciproducens</taxon>
    </lineage>
</organism>
<evidence type="ECO:0000313" key="2">
    <source>
        <dbReference type="EMBL" id="MCY1715319.1"/>
    </source>
</evidence>
<comment type="caution">
    <text evidence="2">The sequence shown here is derived from an EMBL/GenBank/DDBJ whole genome shotgun (WGS) entry which is preliminary data.</text>
</comment>
<proteinExistence type="predicted"/>
<reference evidence="2 3" key="1">
    <citation type="submission" date="2022-11" db="EMBL/GenBank/DDBJ databases">
        <authorList>
            <person name="Caiyu Z."/>
        </authorList>
    </citation>
    <scope>NUCLEOTIDE SEQUENCE [LARGE SCALE GENOMIC DNA]</scope>
    <source>
        <strain evidence="2 3">YR-4</strain>
    </source>
</reference>
<dbReference type="Proteomes" id="UP001082703">
    <property type="component" value="Unassembled WGS sequence"/>
</dbReference>
<name>A0ABT4BWP5_9FIRM</name>
<dbReference type="RefSeq" id="WP_268059355.1">
    <property type="nucleotide sequence ID" value="NZ_JAPOHA010000024.1"/>
</dbReference>